<evidence type="ECO:0000259" key="1">
    <source>
        <dbReference type="Pfam" id="PF01261"/>
    </source>
</evidence>
<dbReference type="Pfam" id="PF01261">
    <property type="entry name" value="AP_endonuc_2"/>
    <property type="match status" value="1"/>
</dbReference>
<dbReference type="AlphaFoldDB" id="A0A158IAY5"/>
<proteinExistence type="predicted"/>
<organism evidence="2 3">
    <name type="scientific">Caballeronia udeis</name>
    <dbReference type="NCBI Taxonomy" id="1232866"/>
    <lineage>
        <taxon>Bacteria</taxon>
        <taxon>Pseudomonadati</taxon>
        <taxon>Pseudomonadota</taxon>
        <taxon>Betaproteobacteria</taxon>
        <taxon>Burkholderiales</taxon>
        <taxon>Burkholderiaceae</taxon>
        <taxon>Caballeronia</taxon>
    </lineage>
</organism>
<evidence type="ECO:0000313" key="3">
    <source>
        <dbReference type="Proteomes" id="UP000054683"/>
    </source>
</evidence>
<feature type="domain" description="Xylose isomerase-like TIM barrel" evidence="1">
    <location>
        <begin position="25"/>
        <end position="285"/>
    </location>
</feature>
<evidence type="ECO:0000313" key="2">
    <source>
        <dbReference type="EMBL" id="SAL53738.1"/>
    </source>
</evidence>
<dbReference type="OrthoDB" id="9780241at2"/>
<reference evidence="2 3" key="1">
    <citation type="submission" date="2016-01" db="EMBL/GenBank/DDBJ databases">
        <authorList>
            <person name="Oliw E.H."/>
        </authorList>
    </citation>
    <scope>NUCLEOTIDE SEQUENCE [LARGE SCALE GENOMIC DNA]</scope>
    <source>
        <strain evidence="2">LMG 27134</strain>
    </source>
</reference>
<dbReference type="GO" id="GO:0016853">
    <property type="term" value="F:isomerase activity"/>
    <property type="evidence" value="ECO:0007669"/>
    <property type="project" value="UniProtKB-KW"/>
</dbReference>
<dbReference type="PANTHER" id="PTHR12110">
    <property type="entry name" value="HYDROXYPYRUVATE ISOMERASE"/>
    <property type="match status" value="1"/>
</dbReference>
<accession>A0A158IAY5</accession>
<protein>
    <submittedName>
        <fullName evidence="2">Xylose isomerase domain-containing protein</fullName>
    </submittedName>
</protein>
<sequence length="293" mass="32357">MVERDNALVFHATVSKYSNVVTDIDIMRSVGFDGVELTSTKLQAYLDAGYSSEDLRQLLASVSVPGIGFLIDIERQGEEAVALWERARALFNLATLSGAKGVQVLTGPVNVQAVIDWSKLGRTNHYAGLLGYADDEQIAITARNLAVLADMAKEAGLLLYLETLSWSPVNGLDKSLRVIERAERDNVRLVVDYWHCYTSGVTPDDVAKLDKELIYGVHVCDSRQFDGGIPMESVLRDVPTGAGVLDLKLWTDAVKATGYTGWWSCELFCNRQHQQNGYLVAEELKNLMKTLVL</sequence>
<dbReference type="Proteomes" id="UP000054683">
    <property type="component" value="Unassembled WGS sequence"/>
</dbReference>
<gene>
    <name evidence="2" type="ORF">AWB69_05676</name>
</gene>
<keyword evidence="2" id="KW-0413">Isomerase</keyword>
<name>A0A158IAY5_9BURK</name>
<dbReference type="SUPFAM" id="SSF51658">
    <property type="entry name" value="Xylose isomerase-like"/>
    <property type="match status" value="1"/>
</dbReference>
<dbReference type="InterPro" id="IPR050312">
    <property type="entry name" value="IolE/XylAMocC-like"/>
</dbReference>
<dbReference type="EMBL" id="FCOK02000046">
    <property type="protein sequence ID" value="SAL53738.1"/>
    <property type="molecule type" value="Genomic_DNA"/>
</dbReference>
<dbReference type="Gene3D" id="3.20.20.150">
    <property type="entry name" value="Divalent-metal-dependent TIM barrel enzymes"/>
    <property type="match status" value="1"/>
</dbReference>
<dbReference type="RefSeq" id="WP_062090014.1">
    <property type="nucleotide sequence ID" value="NZ_FCOK02000046.1"/>
</dbReference>
<dbReference type="InterPro" id="IPR036237">
    <property type="entry name" value="Xyl_isomerase-like_sf"/>
</dbReference>
<dbReference type="InterPro" id="IPR013022">
    <property type="entry name" value="Xyl_isomerase-like_TIM-brl"/>
</dbReference>
<dbReference type="PANTHER" id="PTHR12110:SF21">
    <property type="entry name" value="XYLOSE ISOMERASE-LIKE TIM BARREL DOMAIN-CONTAINING PROTEIN"/>
    <property type="match status" value="1"/>
</dbReference>